<dbReference type="EMBL" id="FOGJ01000018">
    <property type="protein sequence ID" value="SES07959.1"/>
    <property type="molecule type" value="Genomic_DNA"/>
</dbReference>
<sequence>MERKYFKDIGYKPFLFYIIFGVSGEALEVSREKHKVDELPEGLDIRTFTRENQGEWIDGWFTGTYGSVLQSADPQLFEICQNADICTVLQGEIKNDATLDYMRNVIGIIQAFIDKGALGILDPQVITMYSPGQWTDRFFDKEVNAQNHVIILSSEDSDGYWLHTRGMAEFGRPDIGINCVPEDKIHDYTQLINQMIYYGGQGVFFENDTRLHTSDGKTFVIHPEFVNDFDNDDYNNAYYNVTIIEDIQ</sequence>
<protein>
    <recommendedName>
        <fullName evidence="3">DUF4261 domain-containing protein</fullName>
    </recommendedName>
</protein>
<reference evidence="1 2" key="1">
    <citation type="submission" date="2016-10" db="EMBL/GenBank/DDBJ databases">
        <authorList>
            <person name="de Groot N.N."/>
        </authorList>
    </citation>
    <scope>NUCLEOTIDE SEQUENCE [LARGE SCALE GENOMIC DNA]</scope>
    <source>
        <strain evidence="1 2">AR40</strain>
    </source>
</reference>
<dbReference type="AlphaFoldDB" id="A0A1H9UF30"/>
<evidence type="ECO:0000313" key="2">
    <source>
        <dbReference type="Proteomes" id="UP000182584"/>
    </source>
</evidence>
<accession>A0A1H9UF30</accession>
<name>A0A1H9UF30_BUTFI</name>
<proteinExistence type="predicted"/>
<evidence type="ECO:0008006" key="3">
    <source>
        <dbReference type="Google" id="ProtNLM"/>
    </source>
</evidence>
<evidence type="ECO:0000313" key="1">
    <source>
        <dbReference type="EMBL" id="SES07959.1"/>
    </source>
</evidence>
<dbReference type="OrthoDB" id="8200265at2"/>
<dbReference type="RefSeq" id="WP_074757049.1">
    <property type="nucleotide sequence ID" value="NZ_FOGJ01000018.1"/>
</dbReference>
<dbReference type="Proteomes" id="UP000182584">
    <property type="component" value="Unassembled WGS sequence"/>
</dbReference>
<gene>
    <name evidence="1" type="ORF">SAMN04487884_11859</name>
</gene>
<organism evidence="1 2">
    <name type="scientific">Butyrivibrio fibrisolvens</name>
    <dbReference type="NCBI Taxonomy" id="831"/>
    <lineage>
        <taxon>Bacteria</taxon>
        <taxon>Bacillati</taxon>
        <taxon>Bacillota</taxon>
        <taxon>Clostridia</taxon>
        <taxon>Lachnospirales</taxon>
        <taxon>Lachnospiraceae</taxon>
        <taxon>Butyrivibrio</taxon>
    </lineage>
</organism>